<protein>
    <submittedName>
        <fullName evidence="2">Uncharacterized protein</fullName>
    </submittedName>
</protein>
<name>A0ABR5LP13_9MYCO</name>
<proteinExistence type="predicted"/>
<comment type="caution">
    <text evidence="2">The sequence shown here is derived from an EMBL/GenBank/DDBJ whole genome shotgun (WGS) entry which is preliminary data.</text>
</comment>
<feature type="compositionally biased region" description="Polar residues" evidence="1">
    <location>
        <begin position="100"/>
        <end position="110"/>
    </location>
</feature>
<sequence length="159" mass="16969">MSAADEAVEPAEAKLQRAAERALARSWLSRRYPIRVTPLAYLSVGPLSLLLEVRGRQCEPEVLDRLGDLGESLILRTRLRLPRRCNGRVRKLFRRGLSHNASPSVGTADTASVEGERPGAVEAAPAPGHPIDTAFELAPDDAAIVLDAVRGTGSVGGAE</sequence>
<evidence type="ECO:0000313" key="2">
    <source>
        <dbReference type="EMBL" id="KPG30764.1"/>
    </source>
</evidence>
<accession>A0ABR5LP13</accession>
<keyword evidence="3" id="KW-1185">Reference proteome</keyword>
<dbReference type="Proteomes" id="UP000037962">
    <property type="component" value="Unassembled WGS sequence"/>
</dbReference>
<dbReference type="EMBL" id="LJFS01000025">
    <property type="protein sequence ID" value="KPG30764.1"/>
    <property type="molecule type" value="Genomic_DNA"/>
</dbReference>
<evidence type="ECO:0000256" key="1">
    <source>
        <dbReference type="SAM" id="MobiDB-lite"/>
    </source>
</evidence>
<feature type="region of interest" description="Disordered" evidence="1">
    <location>
        <begin position="100"/>
        <end position="131"/>
    </location>
</feature>
<gene>
    <name evidence="2" type="ORF">AN912_18540</name>
</gene>
<evidence type="ECO:0000313" key="3">
    <source>
        <dbReference type="Proteomes" id="UP000037962"/>
    </source>
</evidence>
<dbReference type="RefSeq" id="WP_054491480.1">
    <property type="nucleotide sequence ID" value="NZ_LJFS01000025.1"/>
</dbReference>
<reference evidence="2 3" key="1">
    <citation type="submission" date="2015-09" db="EMBL/GenBank/DDBJ databases">
        <title>Genome Sequences of Mycobacterium immunogenum Isolates, Recuperated from a Chloraminated Drinking Water Distribution System Simulator Subjected to Episodes of Nitrification.</title>
        <authorList>
            <person name="Gomez-Alvarez V."/>
            <person name="Revetta R.P."/>
        </authorList>
    </citation>
    <scope>NUCLEOTIDE SEQUENCE [LARGE SCALE GENOMIC DNA]</scope>
    <source>
        <strain evidence="2 3">H076</strain>
    </source>
</reference>
<organism evidence="2 3">
    <name type="scientific">Mycobacteroides immunogenum</name>
    <dbReference type="NCBI Taxonomy" id="83262"/>
    <lineage>
        <taxon>Bacteria</taxon>
        <taxon>Bacillati</taxon>
        <taxon>Actinomycetota</taxon>
        <taxon>Actinomycetes</taxon>
        <taxon>Mycobacteriales</taxon>
        <taxon>Mycobacteriaceae</taxon>
        <taxon>Mycobacteroides</taxon>
    </lineage>
</organism>